<comment type="similarity">
    <text evidence="3">Belongs to the peptidase M13 family.</text>
</comment>
<dbReference type="Gene3D" id="1.10.1380.10">
    <property type="entry name" value="Neutral endopeptidase , domain2"/>
    <property type="match status" value="1"/>
</dbReference>
<dbReference type="PANTHER" id="PTHR11733">
    <property type="entry name" value="ZINC METALLOPROTEASE FAMILY M13 NEPRILYSIN-RELATED"/>
    <property type="match status" value="1"/>
</dbReference>
<dbReference type="GO" id="GO:0046872">
    <property type="term" value="F:metal ion binding"/>
    <property type="evidence" value="ECO:0007669"/>
    <property type="project" value="UniProtKB-KW"/>
</dbReference>
<dbReference type="PRINTS" id="PR00786">
    <property type="entry name" value="NEPRILYSIN"/>
</dbReference>
<dbReference type="Pfam" id="PF01431">
    <property type="entry name" value="Peptidase_M13"/>
    <property type="match status" value="1"/>
</dbReference>
<dbReference type="PANTHER" id="PTHR11733:SF133">
    <property type="entry name" value="PHOSPHATE-REGULATING NEUTRAL ENDOPEPTIDASE PHEX"/>
    <property type="match status" value="1"/>
</dbReference>
<sequence>MNRSVEPCDDFYEFACGNWPVHHNIPKYQFSIDWFDGQQDLLLANISRFLTQKDSPNDPYPVQKARTFYRSCIKHAKSKDENFTAIENILRKVDLPTTPFNNSPSGDFSWLNTAVLSKAAINQDFFISFSISSDPKNRTVNRLRIAKPTGDSPLPTHRNSERILRQRMKELIEQSDGEEFSEEDFNNSNISEEYKTTFVQYVRNMSQYVVQLYGENWNETEFNETILHVLDLHVAVDKSIEDYYENDSLIPSYITIDELQKMTDEITNNSAFIDWKKYFELMFKVGGNFTLDWNSNDSKILMSDEKYFRTIFPILSSTEAEVIKFYMWMTLVATVAPYSNKPLQKFKEDFVRTMTQSEQKPRDLYCADVVNQMLGMATAYSVVDDQFMKQKIKKIETMVDYIMDAFAENTRDLQWMDETTKNATVRKIRAMKKLIGIPTWLNETKELEEYYENLNVSEDNFLDNILKKIQMDHVAVLQLYKELNDFDQDTWVSNPMDVNAYNYMEGNAITIPAGILQFPFYGQGLEALNYGAIGSVIGHEITHSFDNTGKEYDDVGNVNPWWTNKTKTEFENRTNCFVDYYGSFSLPGSEEKVNGQKTLDENIADNGGLRSAFIAYKKYVKEHGQEFKLTDFKDYSSEQLYFLGFANTWCEHSTEYSVQQAATDSHSPNKIRVIATLSNSEEFADTWKCKRGSKMNPDREKCRMW</sequence>
<dbReference type="Proteomes" id="UP001367676">
    <property type="component" value="Unassembled WGS sequence"/>
</dbReference>
<dbReference type="InterPro" id="IPR024079">
    <property type="entry name" value="MetalloPept_cat_dom_sf"/>
</dbReference>
<evidence type="ECO:0000259" key="9">
    <source>
        <dbReference type="Pfam" id="PF01431"/>
    </source>
</evidence>
<keyword evidence="7" id="KW-0862">Zinc</keyword>
<name>A0AAN9TUW4_9HEMI</name>
<evidence type="ECO:0000256" key="4">
    <source>
        <dbReference type="ARBA" id="ARBA00022670"/>
    </source>
</evidence>
<evidence type="ECO:0000256" key="7">
    <source>
        <dbReference type="ARBA" id="ARBA00022833"/>
    </source>
</evidence>
<evidence type="ECO:0000256" key="8">
    <source>
        <dbReference type="ARBA" id="ARBA00023049"/>
    </source>
</evidence>
<evidence type="ECO:0000256" key="1">
    <source>
        <dbReference type="ARBA" id="ARBA00001947"/>
    </source>
</evidence>
<comment type="cofactor">
    <cofactor evidence="1">
        <name>Zn(2+)</name>
        <dbReference type="ChEBI" id="CHEBI:29105"/>
    </cofactor>
</comment>
<dbReference type="GO" id="GO:0004222">
    <property type="term" value="F:metalloendopeptidase activity"/>
    <property type="evidence" value="ECO:0007669"/>
    <property type="project" value="InterPro"/>
</dbReference>
<comment type="subcellular location">
    <subcellularLocation>
        <location evidence="2">Cell membrane</location>
        <topology evidence="2">Single-pass type II membrane protein</topology>
    </subcellularLocation>
</comment>
<keyword evidence="5" id="KW-0479">Metal-binding</keyword>
<dbReference type="InterPro" id="IPR008753">
    <property type="entry name" value="Peptidase_M13_N"/>
</dbReference>
<dbReference type="InterPro" id="IPR018497">
    <property type="entry name" value="Peptidase_M13_C"/>
</dbReference>
<keyword evidence="12" id="KW-1185">Reference proteome</keyword>
<dbReference type="PROSITE" id="PS51885">
    <property type="entry name" value="NEPRILYSIN"/>
    <property type="match status" value="1"/>
</dbReference>
<dbReference type="Gene3D" id="3.40.390.10">
    <property type="entry name" value="Collagenase (Catalytic Domain)"/>
    <property type="match status" value="1"/>
</dbReference>
<dbReference type="EMBL" id="JBBCAQ010000006">
    <property type="protein sequence ID" value="KAK7603205.1"/>
    <property type="molecule type" value="Genomic_DNA"/>
</dbReference>
<evidence type="ECO:0000313" key="11">
    <source>
        <dbReference type="EMBL" id="KAK7603205.1"/>
    </source>
</evidence>
<evidence type="ECO:0008006" key="13">
    <source>
        <dbReference type="Google" id="ProtNLM"/>
    </source>
</evidence>
<dbReference type="InterPro" id="IPR042089">
    <property type="entry name" value="Peptidase_M13_dom_2"/>
</dbReference>
<feature type="domain" description="Peptidase M13 C-terminal" evidence="9">
    <location>
        <begin position="499"/>
        <end position="701"/>
    </location>
</feature>
<comment type="caution">
    <text evidence="11">The sequence shown here is derived from an EMBL/GenBank/DDBJ whole genome shotgun (WGS) entry which is preliminary data.</text>
</comment>
<dbReference type="SUPFAM" id="SSF55486">
    <property type="entry name" value="Metalloproteases ('zincins'), catalytic domain"/>
    <property type="match status" value="1"/>
</dbReference>
<evidence type="ECO:0000313" key="12">
    <source>
        <dbReference type="Proteomes" id="UP001367676"/>
    </source>
</evidence>
<gene>
    <name evidence="11" type="ORF">V9T40_003204</name>
</gene>
<organism evidence="11 12">
    <name type="scientific">Parthenolecanium corni</name>
    <dbReference type="NCBI Taxonomy" id="536013"/>
    <lineage>
        <taxon>Eukaryota</taxon>
        <taxon>Metazoa</taxon>
        <taxon>Ecdysozoa</taxon>
        <taxon>Arthropoda</taxon>
        <taxon>Hexapoda</taxon>
        <taxon>Insecta</taxon>
        <taxon>Pterygota</taxon>
        <taxon>Neoptera</taxon>
        <taxon>Paraneoptera</taxon>
        <taxon>Hemiptera</taxon>
        <taxon>Sternorrhyncha</taxon>
        <taxon>Coccoidea</taxon>
        <taxon>Coccidae</taxon>
        <taxon>Parthenolecanium</taxon>
    </lineage>
</organism>
<protein>
    <recommendedName>
        <fullName evidence="13">Endothelin-converting enzyme 1</fullName>
    </recommendedName>
</protein>
<evidence type="ECO:0000256" key="6">
    <source>
        <dbReference type="ARBA" id="ARBA00022801"/>
    </source>
</evidence>
<proteinExistence type="inferred from homology"/>
<keyword evidence="4" id="KW-0645">Protease</keyword>
<accession>A0AAN9TUW4</accession>
<evidence type="ECO:0000256" key="3">
    <source>
        <dbReference type="ARBA" id="ARBA00007357"/>
    </source>
</evidence>
<dbReference type="CDD" id="cd08662">
    <property type="entry name" value="M13"/>
    <property type="match status" value="1"/>
</dbReference>
<keyword evidence="6" id="KW-0378">Hydrolase</keyword>
<reference evidence="11 12" key="1">
    <citation type="submission" date="2024-03" db="EMBL/GenBank/DDBJ databases">
        <title>Adaptation during the transition from Ophiocordyceps entomopathogen to insect associate is accompanied by gene loss and intensified selection.</title>
        <authorList>
            <person name="Ward C.M."/>
            <person name="Onetto C.A."/>
            <person name="Borneman A.R."/>
        </authorList>
    </citation>
    <scope>NUCLEOTIDE SEQUENCE [LARGE SCALE GENOMIC DNA]</scope>
    <source>
        <strain evidence="11">AWRI1</strain>
        <tissue evidence="11">Single Adult Female</tissue>
    </source>
</reference>
<feature type="domain" description="Peptidase M13 N-terminal" evidence="10">
    <location>
        <begin position="7"/>
        <end position="438"/>
    </location>
</feature>
<dbReference type="Pfam" id="PF05649">
    <property type="entry name" value="Peptidase_M13_N"/>
    <property type="match status" value="1"/>
</dbReference>
<keyword evidence="8" id="KW-0482">Metalloprotease</keyword>
<evidence type="ECO:0000259" key="10">
    <source>
        <dbReference type="Pfam" id="PF05649"/>
    </source>
</evidence>
<dbReference type="GO" id="GO:0005886">
    <property type="term" value="C:plasma membrane"/>
    <property type="evidence" value="ECO:0007669"/>
    <property type="project" value="UniProtKB-SubCell"/>
</dbReference>
<evidence type="ECO:0000256" key="2">
    <source>
        <dbReference type="ARBA" id="ARBA00004401"/>
    </source>
</evidence>
<dbReference type="GO" id="GO:0016485">
    <property type="term" value="P:protein processing"/>
    <property type="evidence" value="ECO:0007669"/>
    <property type="project" value="TreeGrafter"/>
</dbReference>
<evidence type="ECO:0000256" key="5">
    <source>
        <dbReference type="ARBA" id="ARBA00022723"/>
    </source>
</evidence>
<dbReference type="InterPro" id="IPR000718">
    <property type="entry name" value="Peptidase_M13"/>
</dbReference>
<dbReference type="AlphaFoldDB" id="A0AAN9TUW4"/>